<keyword evidence="4" id="KW-1185">Reference proteome</keyword>
<dbReference type="PROSITE" id="PS51257">
    <property type="entry name" value="PROKAR_LIPOPROTEIN"/>
    <property type="match status" value="1"/>
</dbReference>
<organism evidence="3 4">
    <name type="scientific">Bodo saltans</name>
    <name type="common">Flagellated protozoan</name>
    <dbReference type="NCBI Taxonomy" id="75058"/>
    <lineage>
        <taxon>Eukaryota</taxon>
        <taxon>Discoba</taxon>
        <taxon>Euglenozoa</taxon>
        <taxon>Kinetoplastea</taxon>
        <taxon>Metakinetoplastina</taxon>
        <taxon>Eubodonida</taxon>
        <taxon>Bodonidae</taxon>
        <taxon>Bodo</taxon>
    </lineage>
</organism>
<reference evidence="4" key="1">
    <citation type="submission" date="2015-09" db="EMBL/GenBank/DDBJ databases">
        <authorList>
            <consortium name="Pathogen Informatics"/>
        </authorList>
    </citation>
    <scope>NUCLEOTIDE SEQUENCE [LARGE SCALE GENOMIC DNA]</scope>
    <source>
        <strain evidence="4">Lake Konstanz</strain>
    </source>
</reference>
<keyword evidence="2" id="KW-0732">Signal</keyword>
<dbReference type="VEuPathDB" id="TriTrypDB:BSAL_49140"/>
<evidence type="ECO:0000313" key="3">
    <source>
        <dbReference type="EMBL" id="CUE57097.1"/>
    </source>
</evidence>
<dbReference type="Proteomes" id="UP000051952">
    <property type="component" value="Unassembled WGS sequence"/>
</dbReference>
<dbReference type="EMBL" id="CYKH01000007">
    <property type="protein sequence ID" value="CUE57097.1"/>
    <property type="molecule type" value="Genomic_DNA"/>
</dbReference>
<feature type="chain" id="PRO_5006621520" evidence="2">
    <location>
        <begin position="20"/>
        <end position="146"/>
    </location>
</feature>
<name>A0A0S4IQ13_BODSA</name>
<accession>A0A0S4IQ13</accession>
<protein>
    <submittedName>
        <fullName evidence="3">Membrane-associated protein, putative</fullName>
    </submittedName>
</protein>
<keyword evidence="1" id="KW-1133">Transmembrane helix</keyword>
<sequence>MARCVLAVVPSALLPGAAAVTYGTLFQPSVGACVALVASSERSAGSVVCGVVMLAAWVAYPAYCVREVLWRGRVDGAFALSGVAVQDATRRRRNRRTPDIGYTGSTMRLLENAWTYATQQRERWEVRPGGVVECVGGGGERLEAAR</sequence>
<keyword evidence="1" id="KW-0812">Transmembrane</keyword>
<feature type="transmembrane region" description="Helical" evidence="1">
    <location>
        <begin position="43"/>
        <end position="63"/>
    </location>
</feature>
<feature type="non-terminal residue" evidence="3">
    <location>
        <position position="146"/>
    </location>
</feature>
<dbReference type="AlphaFoldDB" id="A0A0S4IQ13"/>
<evidence type="ECO:0000256" key="1">
    <source>
        <dbReference type="SAM" id="Phobius"/>
    </source>
</evidence>
<keyword evidence="1" id="KW-0472">Membrane</keyword>
<evidence type="ECO:0000313" key="4">
    <source>
        <dbReference type="Proteomes" id="UP000051952"/>
    </source>
</evidence>
<feature type="signal peptide" evidence="2">
    <location>
        <begin position="1"/>
        <end position="19"/>
    </location>
</feature>
<proteinExistence type="predicted"/>
<gene>
    <name evidence="3" type="ORF">BSAL_49140</name>
</gene>
<evidence type="ECO:0000256" key="2">
    <source>
        <dbReference type="SAM" id="SignalP"/>
    </source>
</evidence>